<dbReference type="Pfam" id="PF01943">
    <property type="entry name" value="Polysacc_synt"/>
    <property type="match status" value="1"/>
</dbReference>
<feature type="transmembrane region" description="Helical" evidence="6">
    <location>
        <begin position="149"/>
        <end position="167"/>
    </location>
</feature>
<comment type="caution">
    <text evidence="7">The sequence shown here is derived from an EMBL/GenBank/DDBJ whole genome shotgun (WGS) entry which is preliminary data.</text>
</comment>
<dbReference type="InterPro" id="IPR050833">
    <property type="entry name" value="Poly_Biosynth_Transport"/>
</dbReference>
<evidence type="ECO:0000256" key="2">
    <source>
        <dbReference type="ARBA" id="ARBA00022475"/>
    </source>
</evidence>
<dbReference type="Proteomes" id="UP000600230">
    <property type="component" value="Unassembled WGS sequence"/>
</dbReference>
<evidence type="ECO:0000256" key="1">
    <source>
        <dbReference type="ARBA" id="ARBA00004651"/>
    </source>
</evidence>
<keyword evidence="2" id="KW-1003">Cell membrane</keyword>
<evidence type="ECO:0000313" key="8">
    <source>
        <dbReference type="Proteomes" id="UP000600230"/>
    </source>
</evidence>
<feature type="transmembrane region" description="Helical" evidence="6">
    <location>
        <begin position="119"/>
        <end position="143"/>
    </location>
</feature>
<feature type="transmembrane region" description="Helical" evidence="6">
    <location>
        <begin position="331"/>
        <end position="350"/>
    </location>
</feature>
<proteinExistence type="predicted"/>
<organism evidence="7 8">
    <name type="scientific">Bacteroides parvus</name>
    <dbReference type="NCBI Taxonomy" id="2763025"/>
    <lineage>
        <taxon>Bacteria</taxon>
        <taxon>Pseudomonadati</taxon>
        <taxon>Bacteroidota</taxon>
        <taxon>Bacteroidia</taxon>
        <taxon>Bacteroidales</taxon>
        <taxon>Bacteroidaceae</taxon>
        <taxon>Bacteroides</taxon>
    </lineage>
</organism>
<comment type="subcellular location">
    <subcellularLocation>
        <location evidence="1">Cell membrane</location>
        <topology evidence="1">Multi-pass membrane protein</topology>
    </subcellularLocation>
</comment>
<evidence type="ECO:0000256" key="6">
    <source>
        <dbReference type="SAM" id="Phobius"/>
    </source>
</evidence>
<dbReference type="InterPro" id="IPR002797">
    <property type="entry name" value="Polysacc_synth"/>
</dbReference>
<sequence length="392" mass="45033">MMLMARYVQPESYGQLSLFTTMISLLSIFICLNTNGMIGVKFFTSAKVVIQRFLNVILMTSLFVYLLLLTGMLLLKSQFEVWTGLDTEFQFCAISICLLQLFNTVLLDIWRLEEKVGRYGVFSMLTVLSNLILTILFVVLLKLDWYGRVYAQLLTCLCFSVVALVILGRKGYFKRILPLKKDFVEGYKFGIPLIPHSTSFWLRQGLDRYIINSFLVQSAVGFFSFAYNFANIIQIIGSAFNTSYSVNIYKTLATADADSVRRLRRNCRYLVGFYFLLTLIVCLSASMLIPLVFPKYNDCIIYLFPLCGGAMFQCFYLVYVNILFFYKKTKALMYITFSCSVLHCILSFFLTKYGVIYTSYISLISNMLIFVGVYGYTVRVLGNSLIFLKIEN</sequence>
<keyword evidence="8" id="KW-1185">Reference proteome</keyword>
<dbReference type="PANTHER" id="PTHR30250:SF11">
    <property type="entry name" value="O-ANTIGEN TRANSPORTER-RELATED"/>
    <property type="match status" value="1"/>
</dbReference>
<evidence type="ECO:0000256" key="3">
    <source>
        <dbReference type="ARBA" id="ARBA00022692"/>
    </source>
</evidence>
<gene>
    <name evidence="7" type="ORF">H8S53_11465</name>
</gene>
<keyword evidence="4 6" id="KW-1133">Transmembrane helix</keyword>
<accession>A0ABR7C426</accession>
<feature type="transmembrane region" description="Helical" evidence="6">
    <location>
        <begin position="299"/>
        <end position="319"/>
    </location>
</feature>
<keyword evidence="3 6" id="KW-0812">Transmembrane</keyword>
<feature type="transmembrane region" description="Helical" evidence="6">
    <location>
        <begin position="87"/>
        <end position="107"/>
    </location>
</feature>
<feature type="transmembrane region" description="Helical" evidence="6">
    <location>
        <begin position="269"/>
        <end position="293"/>
    </location>
</feature>
<evidence type="ECO:0000256" key="5">
    <source>
        <dbReference type="ARBA" id="ARBA00023136"/>
    </source>
</evidence>
<dbReference type="PANTHER" id="PTHR30250">
    <property type="entry name" value="PST FAMILY PREDICTED COLANIC ACID TRANSPORTER"/>
    <property type="match status" value="1"/>
</dbReference>
<feature type="transmembrane region" description="Helical" evidence="6">
    <location>
        <begin position="53"/>
        <end position="75"/>
    </location>
</feature>
<feature type="transmembrane region" description="Helical" evidence="6">
    <location>
        <begin position="356"/>
        <end position="376"/>
    </location>
</feature>
<evidence type="ECO:0000313" key="7">
    <source>
        <dbReference type="EMBL" id="MBC5591844.1"/>
    </source>
</evidence>
<keyword evidence="5 6" id="KW-0472">Membrane</keyword>
<evidence type="ECO:0000256" key="4">
    <source>
        <dbReference type="ARBA" id="ARBA00022989"/>
    </source>
</evidence>
<name>A0ABR7C426_9BACE</name>
<dbReference type="EMBL" id="JACOOG010000001">
    <property type="protein sequence ID" value="MBC5591844.1"/>
    <property type="molecule type" value="Genomic_DNA"/>
</dbReference>
<reference evidence="7 8" key="1">
    <citation type="submission" date="2020-08" db="EMBL/GenBank/DDBJ databases">
        <title>Genome public.</title>
        <authorList>
            <person name="Liu C."/>
            <person name="Sun Q."/>
        </authorList>
    </citation>
    <scope>NUCLEOTIDE SEQUENCE [LARGE SCALE GENOMIC DNA]</scope>
    <source>
        <strain evidence="7 8">NSJ-21</strain>
    </source>
</reference>
<feature type="transmembrane region" description="Helical" evidence="6">
    <location>
        <begin position="12"/>
        <end position="32"/>
    </location>
</feature>
<protein>
    <submittedName>
        <fullName evidence="7">Oligosaccharide flippase family protein</fullName>
    </submittedName>
</protein>